<feature type="domain" description="Glycosyltransferase RgtA/B/C/D-like" evidence="1">
    <location>
        <begin position="4"/>
        <end position="102"/>
    </location>
</feature>
<comment type="caution">
    <text evidence="2">The sequence shown here is derived from an EMBL/GenBank/DDBJ whole genome shotgun (WGS) entry which is preliminary data.</text>
</comment>
<evidence type="ECO:0000313" key="3">
    <source>
        <dbReference type="Proteomes" id="UP000320244"/>
    </source>
</evidence>
<dbReference type="GO" id="GO:0016740">
    <property type="term" value="F:transferase activity"/>
    <property type="evidence" value="ECO:0007669"/>
    <property type="project" value="UniProtKB-KW"/>
</dbReference>
<dbReference type="OrthoDB" id="5166595at2"/>
<dbReference type="EMBL" id="VCQV01000023">
    <property type="protein sequence ID" value="TWP34990.1"/>
    <property type="molecule type" value="Genomic_DNA"/>
</dbReference>
<sequence length="159" mass="16803">MLAIVPATGHLFETTTFDMLTAAAVLWMLVKAWQATPQRWSPWIGFGVLTGVAMEIKVLASLVLICCLGGILICGPGRPLTGAKPSVGTLIAVVLAAPNLVWQATHGWPQLVVAQNIANGGARPTIRRRSIPPWWLPERNPCWTGRAGGCGAGSAAASW</sequence>
<dbReference type="InterPro" id="IPR038731">
    <property type="entry name" value="RgtA/B/C-like"/>
</dbReference>
<name>A0A563DXK5_9MICO</name>
<accession>A0A563DXK5</accession>
<protein>
    <submittedName>
        <fullName evidence="2">Glycosyltransferase family 39 protein</fullName>
    </submittedName>
</protein>
<keyword evidence="3" id="KW-1185">Reference proteome</keyword>
<reference evidence="2 3" key="1">
    <citation type="submission" date="2019-05" db="EMBL/GenBank/DDBJ databases">
        <authorList>
            <person name="Lee S.D."/>
        </authorList>
    </citation>
    <scope>NUCLEOTIDE SEQUENCE [LARGE SCALE GENOMIC DNA]</scope>
    <source>
        <strain evidence="2 3">C5-26</strain>
    </source>
</reference>
<keyword evidence="2" id="KW-0808">Transferase</keyword>
<evidence type="ECO:0000313" key="2">
    <source>
        <dbReference type="EMBL" id="TWP34990.1"/>
    </source>
</evidence>
<proteinExistence type="predicted"/>
<dbReference type="Proteomes" id="UP000320244">
    <property type="component" value="Unassembled WGS sequence"/>
</dbReference>
<dbReference type="Pfam" id="PF13231">
    <property type="entry name" value="PMT_2"/>
    <property type="match status" value="1"/>
</dbReference>
<evidence type="ECO:0000259" key="1">
    <source>
        <dbReference type="Pfam" id="PF13231"/>
    </source>
</evidence>
<reference evidence="2 3" key="2">
    <citation type="submission" date="2019-08" db="EMBL/GenBank/DDBJ databases">
        <title>Jejuicoccus antrihumi gen. nov., sp. nov., a new member of the family Dermacoccaceae isolated from a cave.</title>
        <authorList>
            <person name="Schumann P."/>
            <person name="Kim I.S."/>
        </authorList>
    </citation>
    <scope>NUCLEOTIDE SEQUENCE [LARGE SCALE GENOMIC DNA]</scope>
    <source>
        <strain evidence="2 3">C5-26</strain>
    </source>
</reference>
<dbReference type="AlphaFoldDB" id="A0A563DXK5"/>
<gene>
    <name evidence="2" type="ORF">FGL98_15730</name>
</gene>
<organism evidence="2 3">
    <name type="scientific">Leekyejoonella antrihumi</name>
    <dbReference type="NCBI Taxonomy" id="1660198"/>
    <lineage>
        <taxon>Bacteria</taxon>
        <taxon>Bacillati</taxon>
        <taxon>Actinomycetota</taxon>
        <taxon>Actinomycetes</taxon>
        <taxon>Micrococcales</taxon>
        <taxon>Dermacoccaceae</taxon>
        <taxon>Leekyejoonella</taxon>
    </lineage>
</organism>